<proteinExistence type="predicted"/>
<protein>
    <submittedName>
        <fullName evidence="2">Uncharacterized protein</fullName>
    </submittedName>
</protein>
<evidence type="ECO:0000256" key="1">
    <source>
        <dbReference type="SAM" id="MobiDB-lite"/>
    </source>
</evidence>
<keyword evidence="3" id="KW-1185">Reference proteome</keyword>
<dbReference type="EMBL" id="JAQJAN010000013">
    <property type="protein sequence ID" value="KAJ5712291.1"/>
    <property type="molecule type" value="Genomic_DNA"/>
</dbReference>
<accession>A0AAD6MSQ9</accession>
<reference evidence="2" key="2">
    <citation type="submission" date="2023-01" db="EMBL/GenBank/DDBJ databases">
        <authorList>
            <person name="Petersen C."/>
        </authorList>
    </citation>
    <scope>NUCLEOTIDE SEQUENCE</scope>
    <source>
        <strain evidence="2">IBT 17514</strain>
    </source>
</reference>
<feature type="compositionally biased region" description="Acidic residues" evidence="1">
    <location>
        <begin position="1"/>
        <end position="24"/>
    </location>
</feature>
<name>A0AAD6MSQ9_9EURO</name>
<gene>
    <name evidence="2" type="ORF">N7493_008759</name>
</gene>
<comment type="caution">
    <text evidence="2">The sequence shown here is derived from an EMBL/GenBank/DDBJ whole genome shotgun (WGS) entry which is preliminary data.</text>
</comment>
<reference evidence="2" key="1">
    <citation type="journal article" date="2023" name="IMA Fungus">
        <title>Comparative genomic study of the Penicillium genus elucidates a diverse pangenome and 15 lateral gene transfer events.</title>
        <authorList>
            <person name="Petersen C."/>
            <person name="Sorensen T."/>
            <person name="Nielsen M.R."/>
            <person name="Sondergaard T.E."/>
            <person name="Sorensen J.L."/>
            <person name="Fitzpatrick D.A."/>
            <person name="Frisvad J.C."/>
            <person name="Nielsen K.L."/>
        </authorList>
    </citation>
    <scope>NUCLEOTIDE SEQUENCE</scope>
    <source>
        <strain evidence="2">IBT 17514</strain>
    </source>
</reference>
<dbReference type="AlphaFoldDB" id="A0AAD6MSQ9"/>
<evidence type="ECO:0000313" key="2">
    <source>
        <dbReference type="EMBL" id="KAJ5712291.1"/>
    </source>
</evidence>
<evidence type="ECO:0000313" key="3">
    <source>
        <dbReference type="Proteomes" id="UP001215712"/>
    </source>
</evidence>
<feature type="region of interest" description="Disordered" evidence="1">
    <location>
        <begin position="1"/>
        <end position="93"/>
    </location>
</feature>
<dbReference type="Proteomes" id="UP001215712">
    <property type="component" value="Unassembled WGS sequence"/>
</dbReference>
<feature type="compositionally biased region" description="Acidic residues" evidence="1">
    <location>
        <begin position="39"/>
        <end position="60"/>
    </location>
</feature>
<organism evidence="2 3">
    <name type="scientific">Penicillium malachiteum</name>
    <dbReference type="NCBI Taxonomy" id="1324776"/>
    <lineage>
        <taxon>Eukaryota</taxon>
        <taxon>Fungi</taxon>
        <taxon>Dikarya</taxon>
        <taxon>Ascomycota</taxon>
        <taxon>Pezizomycotina</taxon>
        <taxon>Eurotiomycetes</taxon>
        <taxon>Eurotiomycetidae</taxon>
        <taxon>Eurotiales</taxon>
        <taxon>Aspergillaceae</taxon>
        <taxon>Penicillium</taxon>
    </lineage>
</organism>
<sequence>MEQLEDEEQEDDYFIVDDEEDFLQDVESSSQTVGNTLYSDEEDVQSSSSESDDSADESYDDCSYAETPGRGRSRSRVAETPAATARVTRSHSRHPLQIGVAVDHLLQSNWHIEKEADLDLVQN</sequence>
<feature type="compositionally biased region" description="Polar residues" evidence="1">
    <location>
        <begin position="26"/>
        <end position="38"/>
    </location>
</feature>